<evidence type="ECO:0000313" key="2">
    <source>
        <dbReference type="Proteomes" id="UP000606490"/>
    </source>
</evidence>
<reference evidence="1 2" key="1">
    <citation type="submission" date="2021-01" db="EMBL/GenBank/DDBJ databases">
        <title>Belnapia mucosa sp. nov. and Belnapia arida sp. nov., isolated from the Tabernas Desert (Almeria, Spain).</title>
        <authorList>
            <person name="Molina-Menor E."/>
            <person name="Vidal-Verdu A."/>
            <person name="Calonge A."/>
            <person name="Satari L."/>
            <person name="Pereto Magraner J."/>
            <person name="Porcar Miralles M."/>
        </authorList>
    </citation>
    <scope>NUCLEOTIDE SEQUENCE [LARGE SCALE GENOMIC DNA]</scope>
    <source>
        <strain evidence="1 2">T6</strain>
    </source>
</reference>
<keyword evidence="1" id="KW-0808">Transferase</keyword>
<dbReference type="GO" id="GO:0032259">
    <property type="term" value="P:methylation"/>
    <property type="evidence" value="ECO:0007669"/>
    <property type="project" value="UniProtKB-KW"/>
</dbReference>
<dbReference type="Proteomes" id="UP000606490">
    <property type="component" value="Unassembled WGS sequence"/>
</dbReference>
<comment type="caution">
    <text evidence="1">The sequence shown here is derived from an EMBL/GenBank/DDBJ whole genome shotgun (WGS) entry which is preliminary data.</text>
</comment>
<name>A0ABS1V8C6_9PROT</name>
<dbReference type="Gene3D" id="3.40.50.150">
    <property type="entry name" value="Vaccinia Virus protein VP39"/>
    <property type="match status" value="1"/>
</dbReference>
<organism evidence="1 2">
    <name type="scientific">Belnapia mucosa</name>
    <dbReference type="NCBI Taxonomy" id="2804532"/>
    <lineage>
        <taxon>Bacteria</taxon>
        <taxon>Pseudomonadati</taxon>
        <taxon>Pseudomonadota</taxon>
        <taxon>Alphaproteobacteria</taxon>
        <taxon>Acetobacterales</taxon>
        <taxon>Roseomonadaceae</taxon>
        <taxon>Belnapia</taxon>
    </lineage>
</organism>
<gene>
    <name evidence="1" type="ORF">JMJ55_19875</name>
</gene>
<evidence type="ECO:0000313" key="1">
    <source>
        <dbReference type="EMBL" id="MBL6457597.1"/>
    </source>
</evidence>
<dbReference type="EMBL" id="JAEUXJ010000009">
    <property type="protein sequence ID" value="MBL6457597.1"/>
    <property type="molecule type" value="Genomic_DNA"/>
</dbReference>
<keyword evidence="1" id="KW-0489">Methyltransferase</keyword>
<dbReference type="Pfam" id="PF13489">
    <property type="entry name" value="Methyltransf_23"/>
    <property type="match status" value="1"/>
</dbReference>
<protein>
    <submittedName>
        <fullName evidence="1">Methyltransferase domain-containing protein</fullName>
    </submittedName>
</protein>
<dbReference type="SUPFAM" id="SSF53335">
    <property type="entry name" value="S-adenosyl-L-methionine-dependent methyltransferases"/>
    <property type="match status" value="1"/>
</dbReference>
<dbReference type="InterPro" id="IPR029063">
    <property type="entry name" value="SAM-dependent_MTases_sf"/>
</dbReference>
<sequence length="350" mass="39167">MPDPEPCTVCGKGALQPLREIDGIGYLRCTACGSILAERGFLERSMAGEARIYDEDYWAEELKAARERGHGASLIRLAEVFYYARRPVRRFLDVSCGAGTLLDSATELLPEIADTFWGIEPFPPPAEYRARHPNYRIGFLRDLDGTFDGGTCIEVIEHLAPPVLRGMLAELAAVSAPDALWYFNSAQPDFVLRDDPGYLDPYKRGHIASYSVEGLRPVFAEAGFTLHALPGRDWAFLAEYARRPPPEDKAALFHRLWTMLPENRALLDSARFGHLLLAAGLEGARCYIEAEVASWAVGELRHCEAGQHNQQERRRQAETQLAAVLSSTSWRMTMPLRHAVRFGKSLLHRS</sequence>
<keyword evidence="2" id="KW-1185">Reference proteome</keyword>
<proteinExistence type="predicted"/>
<dbReference type="GO" id="GO:0008168">
    <property type="term" value="F:methyltransferase activity"/>
    <property type="evidence" value="ECO:0007669"/>
    <property type="project" value="UniProtKB-KW"/>
</dbReference>
<dbReference type="RefSeq" id="WP_202827340.1">
    <property type="nucleotide sequence ID" value="NZ_JAEUXJ010000009.1"/>
</dbReference>
<accession>A0ABS1V8C6</accession>